<evidence type="ECO:0000313" key="5">
    <source>
        <dbReference type="EMBL" id="CAI8030591.1"/>
    </source>
</evidence>
<dbReference type="InterPro" id="IPR027417">
    <property type="entry name" value="P-loop_NTPase"/>
</dbReference>
<keyword evidence="1" id="KW-0813">Transport</keyword>
<keyword evidence="2" id="KW-0547">Nucleotide-binding</keyword>
<evidence type="ECO:0000256" key="3">
    <source>
        <dbReference type="ARBA" id="ARBA00022840"/>
    </source>
</evidence>
<dbReference type="EMBL" id="CASHTH010002487">
    <property type="protein sequence ID" value="CAI8030591.1"/>
    <property type="molecule type" value="Genomic_DNA"/>
</dbReference>
<comment type="caution">
    <text evidence="5">The sequence shown here is derived from an EMBL/GenBank/DDBJ whole genome shotgun (WGS) entry which is preliminary data.</text>
</comment>
<dbReference type="GO" id="GO:0005886">
    <property type="term" value="C:plasma membrane"/>
    <property type="evidence" value="ECO:0007669"/>
    <property type="project" value="TreeGrafter"/>
</dbReference>
<sequence length="125" mass="13886">MEELGISELADRKAYTLSGGECRRAEIARALAASPSFILLDEPFSGIDPIAVQDIKQLILHLRDRNLGVLITDHNAAEMLGIVDRAYLITDGKITLKGTPEALVESEIAREQYLGHNFELRRSRI</sequence>
<proteinExistence type="predicted"/>
<evidence type="ECO:0000256" key="1">
    <source>
        <dbReference type="ARBA" id="ARBA00022448"/>
    </source>
</evidence>
<feature type="domain" description="ABC transporter" evidence="4">
    <location>
        <begin position="1"/>
        <end position="45"/>
    </location>
</feature>
<keyword evidence="6" id="KW-1185">Reference proteome</keyword>
<dbReference type="GO" id="GO:0005524">
    <property type="term" value="F:ATP binding"/>
    <property type="evidence" value="ECO:0007669"/>
    <property type="project" value="UniProtKB-KW"/>
</dbReference>
<accession>A0AA35SL36</accession>
<name>A0AA35SL36_GEOBA</name>
<organism evidence="5 6">
    <name type="scientific">Geodia barretti</name>
    <name type="common">Barrett's horny sponge</name>
    <dbReference type="NCBI Taxonomy" id="519541"/>
    <lineage>
        <taxon>Eukaryota</taxon>
        <taxon>Metazoa</taxon>
        <taxon>Porifera</taxon>
        <taxon>Demospongiae</taxon>
        <taxon>Heteroscleromorpha</taxon>
        <taxon>Tetractinellida</taxon>
        <taxon>Astrophorina</taxon>
        <taxon>Geodiidae</taxon>
        <taxon>Geodia</taxon>
    </lineage>
</organism>
<dbReference type="AlphaFoldDB" id="A0AA35SL36"/>
<dbReference type="Pfam" id="PF00005">
    <property type="entry name" value="ABC_tran"/>
    <property type="match status" value="1"/>
</dbReference>
<dbReference type="PANTHER" id="PTHR45772:SF10">
    <property type="entry name" value="LIPOPOLYSACCHARIDE EXPORT SYSTEM ATP-BINDING PROTEIN LPTB"/>
    <property type="match status" value="1"/>
</dbReference>
<dbReference type="GO" id="GO:0016887">
    <property type="term" value="F:ATP hydrolysis activity"/>
    <property type="evidence" value="ECO:0007669"/>
    <property type="project" value="InterPro"/>
</dbReference>
<reference evidence="5" key="1">
    <citation type="submission" date="2023-03" db="EMBL/GenBank/DDBJ databases">
        <authorList>
            <person name="Steffen K."/>
            <person name="Cardenas P."/>
        </authorList>
    </citation>
    <scope>NUCLEOTIDE SEQUENCE</scope>
</reference>
<dbReference type="InterPro" id="IPR003439">
    <property type="entry name" value="ABC_transporter-like_ATP-bd"/>
</dbReference>
<dbReference type="SUPFAM" id="SSF52540">
    <property type="entry name" value="P-loop containing nucleoside triphosphate hydrolases"/>
    <property type="match status" value="1"/>
</dbReference>
<dbReference type="Gene3D" id="3.40.50.300">
    <property type="entry name" value="P-loop containing nucleotide triphosphate hydrolases"/>
    <property type="match status" value="1"/>
</dbReference>
<dbReference type="PANTHER" id="PTHR45772">
    <property type="entry name" value="CONSERVED COMPONENT OF ABC TRANSPORTER FOR NATURAL AMINO ACIDS-RELATED"/>
    <property type="match status" value="1"/>
</dbReference>
<evidence type="ECO:0000256" key="2">
    <source>
        <dbReference type="ARBA" id="ARBA00022741"/>
    </source>
</evidence>
<keyword evidence="3 5" id="KW-0067">ATP-binding</keyword>
<evidence type="ECO:0000313" key="6">
    <source>
        <dbReference type="Proteomes" id="UP001174909"/>
    </source>
</evidence>
<dbReference type="InterPro" id="IPR051120">
    <property type="entry name" value="ABC_AA/LPS_Transport"/>
</dbReference>
<gene>
    <name evidence="5" type="ORF">GBAR_LOCUS17328</name>
</gene>
<dbReference type="Proteomes" id="UP001174909">
    <property type="component" value="Unassembled WGS sequence"/>
</dbReference>
<protein>
    <submittedName>
        <fullName evidence="5">Lipopolysaccharide export system ATP-binding protein LptB</fullName>
    </submittedName>
</protein>
<evidence type="ECO:0000259" key="4">
    <source>
        <dbReference type="Pfam" id="PF00005"/>
    </source>
</evidence>